<protein>
    <submittedName>
        <fullName evidence="1">Uncharacterized protein</fullName>
    </submittedName>
</protein>
<dbReference type="EMBL" id="CDNC01000023">
    <property type="protein sequence ID" value="CEM62275.1"/>
    <property type="molecule type" value="Genomic_DNA"/>
</dbReference>
<name>A0A0B7GZ78_TREPH</name>
<dbReference type="AlphaFoldDB" id="A0A0B7GZ78"/>
<evidence type="ECO:0000313" key="2">
    <source>
        <dbReference type="Proteomes" id="UP000042527"/>
    </source>
</evidence>
<organism evidence="1 2">
    <name type="scientific">Treponema phagedenis</name>
    <dbReference type="NCBI Taxonomy" id="162"/>
    <lineage>
        <taxon>Bacteria</taxon>
        <taxon>Pseudomonadati</taxon>
        <taxon>Spirochaetota</taxon>
        <taxon>Spirochaetia</taxon>
        <taxon>Spirochaetales</taxon>
        <taxon>Treponemataceae</taxon>
        <taxon>Treponema</taxon>
    </lineage>
</organism>
<reference evidence="2" key="1">
    <citation type="submission" date="2015-01" db="EMBL/GenBank/DDBJ databases">
        <authorList>
            <person name="Manzoor Shahid"/>
            <person name="Zubair Saima"/>
        </authorList>
    </citation>
    <scope>NUCLEOTIDE SEQUENCE [LARGE SCALE GENOMIC DNA]</scope>
    <source>
        <strain evidence="2">V1</strain>
    </source>
</reference>
<accession>A0A0B7GZ78</accession>
<sequence length="51" mass="6003">MVNYPPLRRVGPFFIKFYDLNLKLRTGTDGKTGFKHHYGKLLIVAKFQTKF</sequence>
<keyword evidence="2" id="KW-1185">Reference proteome</keyword>
<proteinExistence type="predicted"/>
<evidence type="ECO:0000313" key="1">
    <source>
        <dbReference type="EMBL" id="CEM62275.1"/>
    </source>
</evidence>
<gene>
    <name evidence="1" type="ORF">TPHV1_30170</name>
</gene>
<dbReference type="Proteomes" id="UP000042527">
    <property type="component" value="Unassembled WGS sequence"/>
</dbReference>